<dbReference type="EMBL" id="JAEHTE010000023">
    <property type="protein sequence ID" value="MBI6885770.1"/>
    <property type="molecule type" value="Genomic_DNA"/>
</dbReference>
<accession>A0A8I1EHD5</accession>
<dbReference type="RefSeq" id="WP_198747698.1">
    <property type="nucleotide sequence ID" value="NZ_JAEHTE010000023.1"/>
</dbReference>
<proteinExistence type="predicted"/>
<evidence type="ECO:0000259" key="1">
    <source>
        <dbReference type="Pfam" id="PF13274"/>
    </source>
</evidence>
<sequence length="153" mass="16963">MGKRSLGAAHYILSKADRPITPMMLLKLVYIAHGYSLALNKTPLLDEEVLAWQYGPIVRSVYDGVRDFRSMPVRYIKGAVGTFVFSHEDMEVMDRVLETYSEATAISLSSAMHRTGTPWSITRGIAGGDAPISNDLIKSFYRDLLAQPSHSAL</sequence>
<dbReference type="Proteomes" id="UP000637061">
    <property type="component" value="Unassembled WGS sequence"/>
</dbReference>
<comment type="caution">
    <text evidence="2">The sequence shown here is derived from an EMBL/GenBank/DDBJ whole genome shotgun (WGS) entry which is preliminary data.</text>
</comment>
<evidence type="ECO:0000313" key="3">
    <source>
        <dbReference type="Proteomes" id="UP000637061"/>
    </source>
</evidence>
<dbReference type="Pfam" id="PF13274">
    <property type="entry name" value="SocA_Panacea"/>
    <property type="match status" value="1"/>
</dbReference>
<evidence type="ECO:0000313" key="2">
    <source>
        <dbReference type="EMBL" id="MBI6885770.1"/>
    </source>
</evidence>
<feature type="domain" description="Antitoxin SocA-like Panacea" evidence="1">
    <location>
        <begin position="25"/>
        <end position="119"/>
    </location>
</feature>
<protein>
    <submittedName>
        <fullName evidence="2">DUF4065 domain-containing protein</fullName>
    </submittedName>
</protein>
<dbReference type="InterPro" id="IPR025272">
    <property type="entry name" value="SocA_Panacea"/>
</dbReference>
<organism evidence="2 3">
    <name type="scientific">Pseudomonas putida</name>
    <name type="common">Arthrobacter siderocapsulatus</name>
    <dbReference type="NCBI Taxonomy" id="303"/>
    <lineage>
        <taxon>Bacteria</taxon>
        <taxon>Pseudomonadati</taxon>
        <taxon>Pseudomonadota</taxon>
        <taxon>Gammaproteobacteria</taxon>
        <taxon>Pseudomonadales</taxon>
        <taxon>Pseudomonadaceae</taxon>
        <taxon>Pseudomonas</taxon>
    </lineage>
</organism>
<gene>
    <name evidence="2" type="ORF">JEU22_17835</name>
</gene>
<dbReference type="AlphaFoldDB" id="A0A8I1EHD5"/>
<name>A0A8I1EHD5_PSEPU</name>
<reference evidence="2" key="1">
    <citation type="submission" date="2020-12" db="EMBL/GenBank/DDBJ databases">
        <title>Enhanced detection system for hospital associated transmission using whole genome sequencing surveillance.</title>
        <authorList>
            <person name="Harrison L.H."/>
            <person name="Van Tyne D."/>
            <person name="Marsh J.W."/>
            <person name="Griffith M.P."/>
            <person name="Snyder D.J."/>
            <person name="Cooper V.S."/>
            <person name="Mustapha M."/>
        </authorList>
    </citation>
    <scope>NUCLEOTIDE SEQUENCE</scope>
    <source>
        <strain evidence="2">PSB00042</strain>
    </source>
</reference>